<proteinExistence type="predicted"/>
<evidence type="ECO:0000313" key="2">
    <source>
        <dbReference type="Proteomes" id="UP001237642"/>
    </source>
</evidence>
<comment type="caution">
    <text evidence="1">The sequence shown here is derived from an EMBL/GenBank/DDBJ whole genome shotgun (WGS) entry which is preliminary data.</text>
</comment>
<keyword evidence="2" id="KW-1185">Reference proteome</keyword>
<dbReference type="EMBL" id="JAUIZM010000013">
    <property type="protein sequence ID" value="KAK1353238.1"/>
    <property type="molecule type" value="Genomic_DNA"/>
</dbReference>
<sequence>MGSNKLAKIHTVLDNGCWNISSFNHGFVVELRRLCSEVAISAEDRILWDGYGNSQINLAFIWSTLRQTAYTGSNTKVWYAASLSIILSWDAICNDNIIAGNPSAIKKQVVCLFLAVASLPCERFWKKKVLMMLRQLLIQVIFKTISFFFPPIELSSSSEGFSISTSFSAAIRCHHSSGPSESVGKQYLITAEFTNKSQKMNTRTTLIISSSAVVPWWSWLYALYNSPSSYIAGGRMATIRCCSSCLYTSSVQDIVNILV</sequence>
<evidence type="ECO:0000313" key="1">
    <source>
        <dbReference type="EMBL" id="KAK1353238.1"/>
    </source>
</evidence>
<name>A0AAD8LYL5_9APIA</name>
<organism evidence="1 2">
    <name type="scientific">Heracleum sosnowskyi</name>
    <dbReference type="NCBI Taxonomy" id="360622"/>
    <lineage>
        <taxon>Eukaryota</taxon>
        <taxon>Viridiplantae</taxon>
        <taxon>Streptophyta</taxon>
        <taxon>Embryophyta</taxon>
        <taxon>Tracheophyta</taxon>
        <taxon>Spermatophyta</taxon>
        <taxon>Magnoliopsida</taxon>
        <taxon>eudicotyledons</taxon>
        <taxon>Gunneridae</taxon>
        <taxon>Pentapetalae</taxon>
        <taxon>asterids</taxon>
        <taxon>campanulids</taxon>
        <taxon>Apiales</taxon>
        <taxon>Apiaceae</taxon>
        <taxon>Apioideae</taxon>
        <taxon>apioid superclade</taxon>
        <taxon>Tordylieae</taxon>
        <taxon>Tordyliinae</taxon>
        <taxon>Heracleum</taxon>
    </lineage>
</organism>
<accession>A0AAD8LYL5</accession>
<protein>
    <submittedName>
        <fullName evidence="1">Uncharacterized protein</fullName>
    </submittedName>
</protein>
<dbReference type="Proteomes" id="UP001237642">
    <property type="component" value="Unassembled WGS sequence"/>
</dbReference>
<dbReference type="AlphaFoldDB" id="A0AAD8LYL5"/>
<reference evidence="1" key="1">
    <citation type="submission" date="2023-02" db="EMBL/GenBank/DDBJ databases">
        <title>Genome of toxic invasive species Heracleum sosnowskyi carries increased number of genes despite the absence of recent whole-genome duplications.</title>
        <authorList>
            <person name="Schelkunov M."/>
            <person name="Shtratnikova V."/>
            <person name="Makarenko M."/>
            <person name="Klepikova A."/>
            <person name="Omelchenko D."/>
            <person name="Novikova G."/>
            <person name="Obukhova E."/>
            <person name="Bogdanov V."/>
            <person name="Penin A."/>
            <person name="Logacheva M."/>
        </authorList>
    </citation>
    <scope>NUCLEOTIDE SEQUENCE</scope>
    <source>
        <strain evidence="1">Hsosn_3</strain>
        <tissue evidence="1">Leaf</tissue>
    </source>
</reference>
<reference evidence="1" key="2">
    <citation type="submission" date="2023-05" db="EMBL/GenBank/DDBJ databases">
        <authorList>
            <person name="Schelkunov M.I."/>
        </authorList>
    </citation>
    <scope>NUCLEOTIDE SEQUENCE</scope>
    <source>
        <strain evidence="1">Hsosn_3</strain>
        <tissue evidence="1">Leaf</tissue>
    </source>
</reference>
<gene>
    <name evidence="1" type="ORF">POM88_052373</name>
</gene>